<protein>
    <recommendedName>
        <fullName evidence="5">DUF3618 domain-containing protein</fullName>
    </recommendedName>
</protein>
<feature type="region of interest" description="Disordered" evidence="1">
    <location>
        <begin position="131"/>
        <end position="161"/>
    </location>
</feature>
<accession>A0A101JUV4</accession>
<comment type="caution">
    <text evidence="3">The sequence shown here is derived from an EMBL/GenBank/DDBJ whole genome shotgun (WGS) entry which is preliminary data.</text>
</comment>
<name>A0A101JUV4_9ACTN</name>
<sequence>MGGDHGAGDGARQESAAAPRNAGELRAEIEQTRAELGETVEALVAEVDVPSRVKHSAVDKTAQLKASATDLKDAATTKAADLGEAVSARTADLKEAAADLGGAVSARAAELKGVVADTAGKVTDRAAGLREAAASKAGQPQKAAAPSGARRNETAGLAAGGPWGVHETGHIAEATAQTSARMCASAADAAGRATAVIGSARRRIVANPGRYAILGAAVGTVAAGVAFIRRSR</sequence>
<dbReference type="AlphaFoldDB" id="A0A101JUV4"/>
<keyword evidence="4" id="KW-1185">Reference proteome</keyword>
<evidence type="ECO:0000256" key="1">
    <source>
        <dbReference type="SAM" id="MobiDB-lite"/>
    </source>
</evidence>
<dbReference type="InterPro" id="IPR022062">
    <property type="entry name" value="DUF3618"/>
</dbReference>
<evidence type="ECO:0000313" key="3">
    <source>
        <dbReference type="EMBL" id="KUL33353.1"/>
    </source>
</evidence>
<dbReference type="Proteomes" id="UP000053244">
    <property type="component" value="Unassembled WGS sequence"/>
</dbReference>
<reference evidence="3 4" key="1">
    <citation type="submission" date="2015-10" db="EMBL/GenBank/DDBJ databases">
        <authorList>
            <person name="Gilbert D.G."/>
        </authorList>
    </citation>
    <scope>NUCLEOTIDE SEQUENCE [LARGE SCALE GENOMIC DNA]</scope>
    <source>
        <strain evidence="3 4">NRRL B-16712</strain>
    </source>
</reference>
<keyword evidence="2" id="KW-0812">Transmembrane</keyword>
<feature type="region of interest" description="Disordered" evidence="1">
    <location>
        <begin position="1"/>
        <end position="25"/>
    </location>
</feature>
<gene>
    <name evidence="3" type="ORF">ADL15_17835</name>
</gene>
<evidence type="ECO:0000256" key="2">
    <source>
        <dbReference type="SAM" id="Phobius"/>
    </source>
</evidence>
<dbReference type="Pfam" id="PF12277">
    <property type="entry name" value="DUF3618"/>
    <property type="match status" value="1"/>
</dbReference>
<evidence type="ECO:0000313" key="4">
    <source>
        <dbReference type="Proteomes" id="UP000053244"/>
    </source>
</evidence>
<evidence type="ECO:0008006" key="5">
    <source>
        <dbReference type="Google" id="ProtNLM"/>
    </source>
</evidence>
<keyword evidence="2" id="KW-0472">Membrane</keyword>
<dbReference type="EMBL" id="LLZH01000145">
    <property type="protein sequence ID" value="KUL33353.1"/>
    <property type="molecule type" value="Genomic_DNA"/>
</dbReference>
<feature type="transmembrane region" description="Helical" evidence="2">
    <location>
        <begin position="211"/>
        <end position="228"/>
    </location>
</feature>
<dbReference type="Gene3D" id="1.20.120.20">
    <property type="entry name" value="Apolipoprotein"/>
    <property type="match status" value="1"/>
</dbReference>
<organism evidence="3 4">
    <name type="scientific">Actinoplanes awajinensis subsp. mycoplanecinus</name>
    <dbReference type="NCBI Taxonomy" id="135947"/>
    <lineage>
        <taxon>Bacteria</taxon>
        <taxon>Bacillati</taxon>
        <taxon>Actinomycetota</taxon>
        <taxon>Actinomycetes</taxon>
        <taxon>Micromonosporales</taxon>
        <taxon>Micromonosporaceae</taxon>
        <taxon>Actinoplanes</taxon>
    </lineage>
</organism>
<keyword evidence="2" id="KW-1133">Transmembrane helix</keyword>
<proteinExistence type="predicted"/>